<reference evidence="8 9" key="1">
    <citation type="submission" date="2020-02" db="EMBL/GenBank/DDBJ databases">
        <authorList>
            <person name="Zhang X.-Y."/>
        </authorList>
    </citation>
    <scope>NUCLEOTIDE SEQUENCE [LARGE SCALE GENOMIC DNA]</scope>
    <source>
        <strain evidence="8 9">C33</strain>
    </source>
</reference>
<evidence type="ECO:0000256" key="4">
    <source>
        <dbReference type="ARBA" id="ARBA00023150"/>
    </source>
</evidence>
<organism evidence="8 9">
    <name type="scientific">Wenzhouxiangella limi</name>
    <dbReference type="NCBI Taxonomy" id="2707351"/>
    <lineage>
        <taxon>Bacteria</taxon>
        <taxon>Pseudomonadati</taxon>
        <taxon>Pseudomonadota</taxon>
        <taxon>Gammaproteobacteria</taxon>
        <taxon>Chromatiales</taxon>
        <taxon>Wenzhouxiangellaceae</taxon>
        <taxon>Wenzhouxiangella</taxon>
    </lineage>
</organism>
<evidence type="ECO:0000313" key="9">
    <source>
        <dbReference type="Proteomes" id="UP000484885"/>
    </source>
</evidence>
<protein>
    <recommendedName>
        <fullName evidence="3">cyclic pyranopterin monophosphate synthase</fullName>
        <ecNumber evidence="3">4.6.1.17</ecNumber>
    </recommendedName>
</protein>
<dbReference type="InterPro" id="IPR002820">
    <property type="entry name" value="Mopterin_CF_biosynth-C_dom"/>
</dbReference>
<dbReference type="AlphaFoldDB" id="A0A845UZ01"/>
<dbReference type="Gene3D" id="3.30.70.640">
    <property type="entry name" value="Molybdopterin cofactor biosynthesis C (MoaC) domain"/>
    <property type="match status" value="1"/>
</dbReference>
<comment type="caution">
    <text evidence="8">The sequence shown here is derived from an EMBL/GenBank/DDBJ whole genome shotgun (WGS) entry which is preliminary data.</text>
</comment>
<comment type="catalytic activity">
    <reaction evidence="1">
        <text>(8S)-3',8-cyclo-7,8-dihydroguanosine 5'-triphosphate = cyclic pyranopterin phosphate + diphosphate</text>
        <dbReference type="Rhea" id="RHEA:49580"/>
        <dbReference type="ChEBI" id="CHEBI:33019"/>
        <dbReference type="ChEBI" id="CHEBI:59648"/>
        <dbReference type="ChEBI" id="CHEBI:131766"/>
        <dbReference type="EC" id="4.6.1.17"/>
    </reaction>
</comment>
<dbReference type="UniPathway" id="UPA00344"/>
<dbReference type="NCBIfam" id="TIGR00581">
    <property type="entry name" value="moaC"/>
    <property type="match status" value="1"/>
</dbReference>
<dbReference type="GO" id="GO:0061799">
    <property type="term" value="F:cyclic pyranopterin monophosphate synthase activity"/>
    <property type="evidence" value="ECO:0007669"/>
    <property type="project" value="UniProtKB-EC"/>
</dbReference>
<dbReference type="NCBIfam" id="NF006870">
    <property type="entry name" value="PRK09364.1"/>
    <property type="match status" value="1"/>
</dbReference>
<dbReference type="CDD" id="cd01420">
    <property type="entry name" value="MoaC_PE"/>
    <property type="match status" value="1"/>
</dbReference>
<dbReference type="Pfam" id="PF01967">
    <property type="entry name" value="MoaC"/>
    <property type="match status" value="1"/>
</dbReference>
<keyword evidence="5 8" id="KW-0456">Lyase</keyword>
<evidence type="ECO:0000256" key="6">
    <source>
        <dbReference type="ARBA" id="ARBA00055087"/>
    </source>
</evidence>
<dbReference type="GO" id="GO:0006777">
    <property type="term" value="P:Mo-molybdopterin cofactor biosynthetic process"/>
    <property type="evidence" value="ECO:0007669"/>
    <property type="project" value="UniProtKB-KW"/>
</dbReference>
<comment type="pathway">
    <text evidence="2">Cofactor biosynthesis; molybdopterin biosynthesis.</text>
</comment>
<evidence type="ECO:0000256" key="2">
    <source>
        <dbReference type="ARBA" id="ARBA00005046"/>
    </source>
</evidence>
<sequence>MNPAMSDRRHYRMVDVGAKAVTRRRAIATGHIRMSNETFVQVRDGTLPKGDPLRLAEVAGVLAAKRTAEIIPLCHPLGLDHVAVAFRPDESLPGVHVFCQASTSARTGVEMEALAGVSGALMTIWDLAKQVQADLAIDGIRLLLKEGGKSGLFLHPDGLPPLPPGFEAPTAEDHE</sequence>
<comment type="function">
    <text evidence="6">Catalyzes the conversion of (8S)-3',8-cyclo-7,8-dihydroguanosine 5'-triphosphate to cyclic pyranopterin monophosphate (cPMP).</text>
</comment>
<dbReference type="SUPFAM" id="SSF55040">
    <property type="entry name" value="Molybdenum cofactor biosynthesis protein C, MoaC"/>
    <property type="match status" value="1"/>
</dbReference>
<feature type="domain" description="Molybdopterin cofactor biosynthesis C (MoaC)" evidence="7">
    <location>
        <begin position="13"/>
        <end position="148"/>
    </location>
</feature>
<keyword evidence="4" id="KW-0501">Molybdenum cofactor biosynthesis</keyword>
<dbReference type="EC" id="4.6.1.17" evidence="3"/>
<dbReference type="EMBL" id="JAAGSC010000040">
    <property type="protein sequence ID" value="NDY95724.1"/>
    <property type="molecule type" value="Genomic_DNA"/>
</dbReference>
<dbReference type="Proteomes" id="UP000484885">
    <property type="component" value="Unassembled WGS sequence"/>
</dbReference>
<name>A0A845UZ01_9GAMM</name>
<evidence type="ECO:0000256" key="1">
    <source>
        <dbReference type="ARBA" id="ARBA00001637"/>
    </source>
</evidence>
<dbReference type="InterPro" id="IPR036522">
    <property type="entry name" value="MoaC_sf"/>
</dbReference>
<dbReference type="InterPro" id="IPR047594">
    <property type="entry name" value="MoaC_bact/euk"/>
</dbReference>
<evidence type="ECO:0000256" key="5">
    <source>
        <dbReference type="ARBA" id="ARBA00023239"/>
    </source>
</evidence>
<accession>A0A845UZ01</accession>
<gene>
    <name evidence="8" type="primary">moaC</name>
    <name evidence="8" type="ORF">G3I74_08295</name>
</gene>
<dbReference type="InterPro" id="IPR023045">
    <property type="entry name" value="MoaC"/>
</dbReference>
<proteinExistence type="predicted"/>
<keyword evidence="9" id="KW-1185">Reference proteome</keyword>
<evidence type="ECO:0000256" key="3">
    <source>
        <dbReference type="ARBA" id="ARBA00012575"/>
    </source>
</evidence>
<evidence type="ECO:0000259" key="7">
    <source>
        <dbReference type="Pfam" id="PF01967"/>
    </source>
</evidence>
<evidence type="ECO:0000313" key="8">
    <source>
        <dbReference type="EMBL" id="NDY95724.1"/>
    </source>
</evidence>